<dbReference type="PANTHER" id="PTHR30546">
    <property type="entry name" value="FLAVODOXIN-RELATED PROTEIN WRBA-RELATED"/>
    <property type="match status" value="1"/>
</dbReference>
<dbReference type="PANTHER" id="PTHR30546:SF23">
    <property type="entry name" value="FLAVOPROTEIN-LIKE PROTEIN YCP4-RELATED"/>
    <property type="match status" value="1"/>
</dbReference>
<dbReference type="GO" id="GO:0016020">
    <property type="term" value="C:membrane"/>
    <property type="evidence" value="ECO:0007669"/>
    <property type="project" value="TreeGrafter"/>
</dbReference>
<dbReference type="EMBL" id="JALJRB010000025">
    <property type="protein sequence ID" value="MCJ8502377.1"/>
    <property type="molecule type" value="Genomic_DNA"/>
</dbReference>
<evidence type="ECO:0000313" key="3">
    <source>
        <dbReference type="EMBL" id="MCJ8502377.1"/>
    </source>
</evidence>
<evidence type="ECO:0000259" key="2">
    <source>
        <dbReference type="PROSITE" id="PS50902"/>
    </source>
</evidence>
<proteinExistence type="inferred from homology"/>
<dbReference type="SUPFAM" id="SSF52218">
    <property type="entry name" value="Flavoproteins"/>
    <property type="match status" value="1"/>
</dbReference>
<comment type="similarity">
    <text evidence="1">Belongs to the WrbA family.</text>
</comment>
<keyword evidence="3" id="KW-0560">Oxidoreductase</keyword>
<dbReference type="NCBIfam" id="NF002999">
    <property type="entry name" value="PRK03767.1"/>
    <property type="match status" value="1"/>
</dbReference>
<dbReference type="FunFam" id="3.40.50.360:FF:000001">
    <property type="entry name" value="NAD(P)H dehydrogenase (Quinone) FQR1-like"/>
    <property type="match status" value="1"/>
</dbReference>
<name>A0AA41ULE9_9BACT</name>
<gene>
    <name evidence="3" type="primary">wrbA</name>
    <name evidence="3" type="ORF">MRX98_17475</name>
</gene>
<dbReference type="PROSITE" id="PS50902">
    <property type="entry name" value="FLAVODOXIN_LIKE"/>
    <property type="match status" value="1"/>
</dbReference>
<dbReference type="NCBIfam" id="TIGR01755">
    <property type="entry name" value="flav_wrbA"/>
    <property type="match status" value="1"/>
</dbReference>
<dbReference type="GO" id="GO:0010181">
    <property type="term" value="F:FMN binding"/>
    <property type="evidence" value="ECO:0007669"/>
    <property type="project" value="InterPro"/>
</dbReference>
<keyword evidence="4" id="KW-1185">Reference proteome</keyword>
<protein>
    <submittedName>
        <fullName evidence="3">NAD(P)H:quinone oxidoreductase</fullName>
        <ecNumber evidence="3">1.6.5.2</ecNumber>
    </submittedName>
</protein>
<dbReference type="Pfam" id="PF03358">
    <property type="entry name" value="FMN_red"/>
    <property type="match status" value="1"/>
</dbReference>
<sequence>MKVLTVFYSMYGHTLKMAQAVHEGVGSVSGVEPVLRRVQEFDAVNKIIDDNEFARGLREQQAAIPVCTNDDLQQADGVIFGSPTRYGNMTAQMKQLIDGTAELWSKGLMEGKPAGLFTSTATSHGGQETTLLTMMPPLIHLGMVIVGVPYSTPGMLHTEGRGGTPYGASTIAGSSGELSPAPEDLAIAQALGKRVAEITKKLRG</sequence>
<dbReference type="InterPro" id="IPR005025">
    <property type="entry name" value="FMN_Rdtase-like_dom"/>
</dbReference>
<dbReference type="InterPro" id="IPR008254">
    <property type="entry name" value="Flavodoxin/NO_synth"/>
</dbReference>
<dbReference type="GO" id="GO:0003955">
    <property type="term" value="F:NAD(P)H dehydrogenase (quinone) activity"/>
    <property type="evidence" value="ECO:0007669"/>
    <property type="project" value="UniProtKB-EC"/>
</dbReference>
<dbReference type="Gene3D" id="3.40.50.360">
    <property type="match status" value="1"/>
</dbReference>
<evidence type="ECO:0000256" key="1">
    <source>
        <dbReference type="ARBA" id="ARBA00006961"/>
    </source>
</evidence>
<dbReference type="RefSeq" id="WP_246913082.1">
    <property type="nucleotide sequence ID" value="NZ_JALJRB010000025.1"/>
</dbReference>
<dbReference type="InterPro" id="IPR010089">
    <property type="entry name" value="Flavoprotein_WrbA-like"/>
</dbReference>
<feature type="domain" description="Flavodoxin-like" evidence="2">
    <location>
        <begin position="3"/>
        <end position="196"/>
    </location>
</feature>
<organism evidence="3 4">
    <name type="scientific">Desulfatitalea alkaliphila</name>
    <dbReference type="NCBI Taxonomy" id="2929485"/>
    <lineage>
        <taxon>Bacteria</taxon>
        <taxon>Pseudomonadati</taxon>
        <taxon>Thermodesulfobacteriota</taxon>
        <taxon>Desulfobacteria</taxon>
        <taxon>Desulfobacterales</taxon>
        <taxon>Desulfosarcinaceae</taxon>
        <taxon>Desulfatitalea</taxon>
    </lineage>
</organism>
<comment type="caution">
    <text evidence="3">The sequence shown here is derived from an EMBL/GenBank/DDBJ whole genome shotgun (WGS) entry which is preliminary data.</text>
</comment>
<reference evidence="3" key="1">
    <citation type="submission" date="2022-04" db="EMBL/GenBank/DDBJ databases">
        <title>Desulfatitalea alkaliphila sp. nov., a novel anaerobic sulfate-reducing bacterium isolated from terrestrial mud volcano, Taman Peninsula, Russia.</title>
        <authorList>
            <person name="Khomyakova M.A."/>
            <person name="Merkel A.Y."/>
            <person name="Slobodkin A.I."/>
        </authorList>
    </citation>
    <scope>NUCLEOTIDE SEQUENCE</scope>
    <source>
        <strain evidence="3">M08but</strain>
    </source>
</reference>
<accession>A0AA41ULE9</accession>
<dbReference type="EC" id="1.6.5.2" evidence="3"/>
<dbReference type="InterPro" id="IPR029039">
    <property type="entry name" value="Flavoprotein-like_sf"/>
</dbReference>
<dbReference type="AlphaFoldDB" id="A0AA41ULE9"/>
<dbReference type="Proteomes" id="UP001165427">
    <property type="component" value="Unassembled WGS sequence"/>
</dbReference>
<evidence type="ECO:0000313" key="4">
    <source>
        <dbReference type="Proteomes" id="UP001165427"/>
    </source>
</evidence>